<dbReference type="GO" id="GO:0005794">
    <property type="term" value="C:Golgi apparatus"/>
    <property type="evidence" value="ECO:0007669"/>
    <property type="project" value="TreeGrafter"/>
</dbReference>
<evidence type="ECO:0000313" key="2">
    <source>
        <dbReference type="Ensembl" id="ENSSDAP00000022657.1"/>
    </source>
</evidence>
<proteinExistence type="predicted"/>
<dbReference type="GO" id="GO:0009615">
    <property type="term" value="P:response to virus"/>
    <property type="evidence" value="ECO:0007669"/>
    <property type="project" value="TreeGrafter"/>
</dbReference>
<keyword evidence="3" id="KW-1185">Reference proteome</keyword>
<dbReference type="PANTHER" id="PTHR48195:SF1">
    <property type="entry name" value="RIKEN CDNA 2410002F23 GENE"/>
    <property type="match status" value="1"/>
</dbReference>
<dbReference type="AlphaFoldDB" id="A0A8C9UU63"/>
<reference evidence="2" key="2">
    <citation type="submission" date="2025-09" db="UniProtKB">
        <authorList>
            <consortium name="Ensembl"/>
        </authorList>
    </citation>
    <scope>IDENTIFICATION</scope>
</reference>
<protein>
    <submittedName>
        <fullName evidence="2">Uncharacterized protein</fullName>
    </submittedName>
</protein>
<name>A0A8C9UU63_SPEDA</name>
<evidence type="ECO:0000313" key="3">
    <source>
        <dbReference type="Proteomes" id="UP000694422"/>
    </source>
</evidence>
<evidence type="ECO:0000256" key="1">
    <source>
        <dbReference type="SAM" id="MobiDB-lite"/>
    </source>
</evidence>
<dbReference type="Proteomes" id="UP000694422">
    <property type="component" value="Unplaced"/>
</dbReference>
<dbReference type="Pfam" id="PF17687">
    <property type="entry name" value="DUF5535"/>
    <property type="match status" value="1"/>
</dbReference>
<feature type="region of interest" description="Disordered" evidence="1">
    <location>
        <begin position="140"/>
        <end position="172"/>
    </location>
</feature>
<dbReference type="PANTHER" id="PTHR48195">
    <property type="entry name" value="FRIEND VIRUS SUSCEPTIBILITY PROTEIN 1"/>
    <property type="match status" value="1"/>
</dbReference>
<organism evidence="2 3">
    <name type="scientific">Spermophilus dauricus</name>
    <name type="common">Daurian ground squirrel</name>
    <dbReference type="NCBI Taxonomy" id="99837"/>
    <lineage>
        <taxon>Eukaryota</taxon>
        <taxon>Metazoa</taxon>
        <taxon>Chordata</taxon>
        <taxon>Craniata</taxon>
        <taxon>Vertebrata</taxon>
        <taxon>Euteleostomi</taxon>
        <taxon>Mammalia</taxon>
        <taxon>Eutheria</taxon>
        <taxon>Euarchontoglires</taxon>
        <taxon>Glires</taxon>
        <taxon>Rodentia</taxon>
        <taxon>Sciuromorpha</taxon>
        <taxon>Sciuridae</taxon>
        <taxon>Xerinae</taxon>
        <taxon>Marmotini</taxon>
        <taxon>Spermophilus</taxon>
    </lineage>
</organism>
<sequence length="183" mass="19769">VEVGIQMMRKLGMLNQIYHEPPSPPSPPVPEYARGCAFHSGPAAAPSDSGDLRAVALTGQPVSQGHDGAGGCDEIQLIANVGLLWCQSQPGWAKLMLGPDLTCKDLTGWLLSHGVPRERVNERPTKVLLELCIKESKHWGSQPVYGPGEEQLPPPPYSPPRSAGRKQEERPVRKLMLLSVGGE</sequence>
<dbReference type="Ensembl" id="ENSSDAT00000025894.1">
    <property type="protein sequence ID" value="ENSSDAP00000022657.1"/>
    <property type="gene ID" value="ENSSDAG00000020595.1"/>
</dbReference>
<dbReference type="InterPro" id="IPR040906">
    <property type="entry name" value="DUF5535"/>
</dbReference>
<accession>A0A8C9UU63</accession>
<reference evidence="2" key="1">
    <citation type="submission" date="2025-08" db="UniProtKB">
        <authorList>
            <consortium name="Ensembl"/>
        </authorList>
    </citation>
    <scope>IDENTIFICATION</scope>
</reference>
<dbReference type="InterPro" id="IPR053270">
    <property type="entry name" value="Fv1_restriction_factor"/>
</dbReference>